<evidence type="ECO:0000256" key="1">
    <source>
        <dbReference type="SAM" id="MobiDB-lite"/>
    </source>
</evidence>
<accession>A0A9W9EBG9</accession>
<sequence>MEYVPPDEAVSNPTVGNTYLYLICTSDWSVSFSPSSSLSVYRPNKQLRASQLPPNSPADHPSPHFCRPATQSRLFQSAAITNHNSKPEMSSLPTSQDACLEFRENGVDMLAQAEKKMLSMKPAFVSPEVDSTPRQQRLVLQK</sequence>
<dbReference type="AlphaFoldDB" id="A0A9W9EBG9"/>
<dbReference type="EMBL" id="JAOPEN010000001">
    <property type="protein sequence ID" value="KAJ4863651.1"/>
    <property type="molecule type" value="Genomic_DNA"/>
</dbReference>
<reference evidence="2" key="1">
    <citation type="submission" date="2022-09" db="EMBL/GenBank/DDBJ databases">
        <title>Chromosome-level assembly of Trichoderma breve T069, a fungus used in development of biopesticide product.</title>
        <authorList>
            <person name="Lin R."/>
            <person name="Liu T."/>
        </authorList>
    </citation>
    <scope>NUCLEOTIDE SEQUENCE</scope>
    <source>
        <strain evidence="2">T069</strain>
    </source>
</reference>
<evidence type="ECO:0000313" key="3">
    <source>
        <dbReference type="Proteomes" id="UP001140511"/>
    </source>
</evidence>
<organism evidence="2 3">
    <name type="scientific">Trichoderma breve</name>
    <dbReference type="NCBI Taxonomy" id="2034170"/>
    <lineage>
        <taxon>Eukaryota</taxon>
        <taxon>Fungi</taxon>
        <taxon>Dikarya</taxon>
        <taxon>Ascomycota</taxon>
        <taxon>Pezizomycotina</taxon>
        <taxon>Sordariomycetes</taxon>
        <taxon>Hypocreomycetidae</taxon>
        <taxon>Hypocreales</taxon>
        <taxon>Hypocreaceae</taxon>
        <taxon>Trichoderma</taxon>
    </lineage>
</organism>
<protein>
    <submittedName>
        <fullName evidence="2">Uncharacterized protein</fullName>
    </submittedName>
</protein>
<dbReference type="Proteomes" id="UP001140511">
    <property type="component" value="Unassembled WGS sequence"/>
</dbReference>
<proteinExistence type="predicted"/>
<feature type="region of interest" description="Disordered" evidence="1">
    <location>
        <begin position="44"/>
        <end position="65"/>
    </location>
</feature>
<dbReference type="RefSeq" id="XP_056032707.1">
    <property type="nucleotide sequence ID" value="XM_056167391.1"/>
</dbReference>
<name>A0A9W9EBG9_9HYPO</name>
<evidence type="ECO:0000313" key="2">
    <source>
        <dbReference type="EMBL" id="KAJ4863651.1"/>
    </source>
</evidence>
<gene>
    <name evidence="2" type="ORF">T069G_00181</name>
</gene>
<keyword evidence="3" id="KW-1185">Reference proteome</keyword>
<comment type="caution">
    <text evidence="2">The sequence shown here is derived from an EMBL/GenBank/DDBJ whole genome shotgun (WGS) entry which is preliminary data.</text>
</comment>
<dbReference type="GeneID" id="80862079"/>